<dbReference type="NCBIfam" id="TIGR02629">
    <property type="entry name" value="L_rham_iso_rhiz"/>
    <property type="match status" value="1"/>
</dbReference>
<evidence type="ECO:0000256" key="3">
    <source>
        <dbReference type="ARBA" id="ARBA00023235"/>
    </source>
</evidence>
<accession>A0ABR6HSM1</accession>
<protein>
    <submittedName>
        <fullName evidence="5">L-rhamnose isomerase/sugar isomerase</fullName>
        <ecNumber evidence="5">5.3.1.-</ecNumber>
        <ecNumber evidence="5">5.3.1.14</ecNumber>
    </submittedName>
</protein>
<gene>
    <name evidence="5" type="ORF">FHS00_003155</name>
</gene>
<dbReference type="PANTHER" id="PTHR30268:SF0">
    <property type="entry name" value="L-RHAMNOSE ISOMERASE"/>
    <property type="match status" value="1"/>
</dbReference>
<dbReference type="Gene3D" id="3.20.20.150">
    <property type="entry name" value="Divalent-metal-dependent TIM barrel enzymes"/>
    <property type="match status" value="1"/>
</dbReference>
<keyword evidence="2" id="KW-0464">Manganese</keyword>
<dbReference type="EC" id="5.3.1.-" evidence="5"/>
<dbReference type="SUPFAM" id="SSF51658">
    <property type="entry name" value="Xylose isomerase-like"/>
    <property type="match status" value="1"/>
</dbReference>
<dbReference type="InterPro" id="IPR013451">
    <property type="entry name" value="L_rhamnose_iso"/>
</dbReference>
<keyword evidence="3 5" id="KW-0413">Isomerase</keyword>
<evidence type="ECO:0000313" key="6">
    <source>
        <dbReference type="Proteomes" id="UP000576152"/>
    </source>
</evidence>
<feature type="domain" description="Xylose isomerase-like TIM barrel" evidence="4">
    <location>
        <begin position="93"/>
        <end position="287"/>
    </location>
</feature>
<keyword evidence="6" id="KW-1185">Reference proteome</keyword>
<dbReference type="PANTHER" id="PTHR30268">
    <property type="entry name" value="L-RHAMNOSE ISOMERASE"/>
    <property type="match status" value="1"/>
</dbReference>
<dbReference type="RefSeq" id="WP_183475030.1">
    <property type="nucleotide sequence ID" value="NZ_JACIBX010000016.1"/>
</dbReference>
<proteinExistence type="predicted"/>
<dbReference type="EMBL" id="JACIBX010000016">
    <property type="protein sequence ID" value="MBB3713551.1"/>
    <property type="molecule type" value="Genomic_DNA"/>
</dbReference>
<reference evidence="5 6" key="1">
    <citation type="submission" date="2020-08" db="EMBL/GenBank/DDBJ databases">
        <title>Genomic Encyclopedia of Type Strains, Phase III (KMG-III): the genomes of soil and plant-associated and newly described type strains.</title>
        <authorList>
            <person name="Whitman W."/>
        </authorList>
    </citation>
    <scope>NUCLEOTIDE SEQUENCE [LARGE SCALE GENOMIC DNA]</scope>
    <source>
        <strain evidence="5 6">CECT 8572</strain>
    </source>
</reference>
<evidence type="ECO:0000259" key="4">
    <source>
        <dbReference type="Pfam" id="PF01261"/>
    </source>
</evidence>
<dbReference type="Proteomes" id="UP000576152">
    <property type="component" value="Unassembled WGS sequence"/>
</dbReference>
<evidence type="ECO:0000256" key="2">
    <source>
        <dbReference type="ARBA" id="ARBA00023211"/>
    </source>
</evidence>
<dbReference type="InterPro" id="IPR050337">
    <property type="entry name" value="L-rhamnose_isomerase"/>
</dbReference>
<dbReference type="EC" id="5.3.1.14" evidence="5"/>
<keyword evidence="1" id="KW-0479">Metal-binding</keyword>
<dbReference type="Pfam" id="PF01261">
    <property type="entry name" value="AP_endonuc_2"/>
    <property type="match status" value="1"/>
</dbReference>
<evidence type="ECO:0000313" key="5">
    <source>
        <dbReference type="EMBL" id="MBB3713551.1"/>
    </source>
</evidence>
<dbReference type="InterPro" id="IPR036237">
    <property type="entry name" value="Xyl_isomerase-like_sf"/>
</dbReference>
<name>A0ABR6HSM1_9RHOB</name>
<comment type="caution">
    <text evidence="5">The sequence shown here is derived from an EMBL/GenBank/DDBJ whole genome shotgun (WGS) entry which is preliminary data.</text>
</comment>
<dbReference type="GO" id="GO:0008740">
    <property type="term" value="F:L-rhamnose isomerase activity"/>
    <property type="evidence" value="ECO:0007669"/>
    <property type="project" value="UniProtKB-EC"/>
</dbReference>
<evidence type="ECO:0000256" key="1">
    <source>
        <dbReference type="ARBA" id="ARBA00022723"/>
    </source>
</evidence>
<organism evidence="5 6">
    <name type="scientific">Limimaricola variabilis</name>
    <dbReference type="NCBI Taxonomy" id="1492771"/>
    <lineage>
        <taxon>Bacteria</taxon>
        <taxon>Pseudomonadati</taxon>
        <taxon>Pseudomonadota</taxon>
        <taxon>Alphaproteobacteria</taxon>
        <taxon>Rhodobacterales</taxon>
        <taxon>Paracoccaceae</taxon>
        <taxon>Limimaricola</taxon>
    </lineage>
</organism>
<sequence>MIDKTIIEASNDDRDAGLRADYDALGEQLDRRGIDIAAIKAKVAGFGIAVPSWGVGTGGTRFARFPGPGEPRHVFDKLDDCGVIHRLTAATPRVSLHIPWDDAAPADLLAKAEETGLGFDAMNSNTFSDQPGQALSYKFGSLSHTDPAVRAQAVEHNLACIELGQAIGSKALTVWVGDGSNFPGQAHFARQFDRYLDAARRIYAGLPEDWRLLTEHKMYEPAFYSTVVQDWGTNYLIATELGERAQCLVDLGHHAPNVNIEMIVARLARFGKLGGFHFNDSKYGDDDLDTGSIDPYRLFLVFNELVEADGPGFEPMHMLDQSHNVTDPIESLMVSATEVQRAYAQALLVDRAALAGFQEGNDALMATATLKRAFRTDVEPILAMARLEAGAAIDPVAAFRASGYRARVAEARPAVAGGSGGIV</sequence>
<dbReference type="InterPro" id="IPR013022">
    <property type="entry name" value="Xyl_isomerase-like_TIM-brl"/>
</dbReference>